<organism evidence="7 8">
    <name type="scientific">Paramecium pentaurelia</name>
    <dbReference type="NCBI Taxonomy" id="43138"/>
    <lineage>
        <taxon>Eukaryota</taxon>
        <taxon>Sar</taxon>
        <taxon>Alveolata</taxon>
        <taxon>Ciliophora</taxon>
        <taxon>Intramacronucleata</taxon>
        <taxon>Oligohymenophorea</taxon>
        <taxon>Peniculida</taxon>
        <taxon>Parameciidae</taxon>
        <taxon>Paramecium</taxon>
    </lineage>
</organism>
<name>A0A8S1VFX6_9CILI</name>
<comment type="caution">
    <text evidence="7">The sequence shown here is derived from an EMBL/GenBank/DDBJ whole genome shotgun (WGS) entry which is preliminary data.</text>
</comment>
<dbReference type="InterPro" id="IPR043601">
    <property type="entry name" value="Rspo_Fu-CRD_dom"/>
</dbReference>
<evidence type="ECO:0000259" key="6">
    <source>
        <dbReference type="Pfam" id="PF15913"/>
    </source>
</evidence>
<dbReference type="GO" id="GO:0005576">
    <property type="term" value="C:extracellular region"/>
    <property type="evidence" value="ECO:0007669"/>
    <property type="project" value="UniProtKB-SubCell"/>
</dbReference>
<gene>
    <name evidence="7" type="ORF">PPENT_87.1.T0620255</name>
</gene>
<feature type="chain" id="PRO_5035895421" description="R-spondin Fu-CRD domain-containing protein" evidence="5">
    <location>
        <begin position="17"/>
        <end position="669"/>
    </location>
</feature>
<proteinExistence type="predicted"/>
<feature type="signal peptide" evidence="5">
    <location>
        <begin position="1"/>
        <end position="16"/>
    </location>
</feature>
<keyword evidence="3 5" id="KW-0732">Signal</keyword>
<dbReference type="OrthoDB" id="10257656at2759"/>
<evidence type="ECO:0000313" key="7">
    <source>
        <dbReference type="EMBL" id="CAD8175265.1"/>
    </source>
</evidence>
<dbReference type="EMBL" id="CAJJDO010000062">
    <property type="protein sequence ID" value="CAD8175265.1"/>
    <property type="molecule type" value="Genomic_DNA"/>
</dbReference>
<comment type="subcellular location">
    <subcellularLocation>
        <location evidence="1">Secreted</location>
    </subcellularLocation>
</comment>
<protein>
    <recommendedName>
        <fullName evidence="6">R-spondin Fu-CRD domain-containing protein</fullName>
    </recommendedName>
</protein>
<dbReference type="SMART" id="SM00261">
    <property type="entry name" value="FU"/>
    <property type="match status" value="4"/>
</dbReference>
<dbReference type="CDD" id="cd00064">
    <property type="entry name" value="FU"/>
    <property type="match status" value="1"/>
</dbReference>
<evidence type="ECO:0000313" key="8">
    <source>
        <dbReference type="Proteomes" id="UP000689195"/>
    </source>
</evidence>
<accession>A0A8S1VFX6</accession>
<evidence type="ECO:0000256" key="2">
    <source>
        <dbReference type="ARBA" id="ARBA00022525"/>
    </source>
</evidence>
<dbReference type="Proteomes" id="UP000689195">
    <property type="component" value="Unassembled WGS sequence"/>
</dbReference>
<evidence type="ECO:0000256" key="3">
    <source>
        <dbReference type="ARBA" id="ARBA00022729"/>
    </source>
</evidence>
<sequence length="669" mass="77865">MMFFLVIFSLYTNMNALKVYQELNDISLTQSSNIMSCSILPKIDYYYLSQSQPNVNYQMKIRESHYAVDIFVDFYLIDEYINKPINILLDNILIDQYSVENDHSVPFCNILPSQISTYFKTYTHYQQELNLGFQLENTNSFTLGIRNIQIIPKQCHKSCSQCIGPEKNQCKSCNLGAQLSKMTNECKCPSITPYLSLQQNQCLKKCDSNEYFDKVLEMCIYDDKIEQMQFYFWNTYDFTGWSMMENGKASPLDSKQYMNMNGKGVGQFFVSQSINYKFNNVYNYQLLRIRADIYIFKSQQQPEIYVQVDKIKKLVSPLHYYNETELNGYLLYHIDYTIDALSISNITIIVISNQNLQWGINQIIINTINCQANCNSCLTKLICGVCKIGYYLYKGKCVTICPNYSTLEGLVCKDITEQYQLTTYLLRAFYDNLIINFMVQNTKSITTFYQNQFGTYYNGVRYFGGLKDNSNQYFFKQFNNLPPHYNIILQLNVITFEFTKLLPKGKQKPQPNIVSIFIDNYQTKNIQSMNDQIQLLNIEHKHSFNNLTLAMISVPIVNTYFSFGISNINIMIQRCYPLCRSCIGPNQNDCTEWIIEQNSQNQTCNIGYIFDMEQQKCLLCPIGCQKCSDQVTCLKCEDSFIQQGSSCYCLNGYIDEFTFDCIVNPINPL</sequence>
<dbReference type="Pfam" id="PF15913">
    <property type="entry name" value="Furin-like_2"/>
    <property type="match status" value="1"/>
</dbReference>
<dbReference type="PANTHER" id="PTHR39767">
    <property type="entry name" value="CALCIUM/CALMODULIN-BINDING MEMBRANE PROTEIN PCM4-RELATED"/>
    <property type="match status" value="1"/>
</dbReference>
<evidence type="ECO:0000256" key="4">
    <source>
        <dbReference type="ARBA" id="ARBA00023180"/>
    </source>
</evidence>
<evidence type="ECO:0000256" key="5">
    <source>
        <dbReference type="SAM" id="SignalP"/>
    </source>
</evidence>
<dbReference type="PANTHER" id="PTHR39767:SF2">
    <property type="entry name" value="CHROMOSOME UNDETERMINED SCAFFOLD_1, WHOLE GENOME SHOTGUN SEQUENCE"/>
    <property type="match status" value="1"/>
</dbReference>
<keyword evidence="8" id="KW-1185">Reference proteome</keyword>
<reference evidence="7" key="1">
    <citation type="submission" date="2021-01" db="EMBL/GenBank/DDBJ databases">
        <authorList>
            <consortium name="Genoscope - CEA"/>
            <person name="William W."/>
        </authorList>
    </citation>
    <scope>NUCLEOTIDE SEQUENCE</scope>
</reference>
<evidence type="ECO:0000256" key="1">
    <source>
        <dbReference type="ARBA" id="ARBA00004613"/>
    </source>
</evidence>
<feature type="domain" description="R-spondin Fu-CRD" evidence="6">
    <location>
        <begin position="346"/>
        <end position="404"/>
    </location>
</feature>
<dbReference type="InterPro" id="IPR006212">
    <property type="entry name" value="Furin_repeat"/>
</dbReference>
<keyword evidence="2" id="KW-0964">Secreted</keyword>
<keyword evidence="4" id="KW-0325">Glycoprotein</keyword>
<dbReference type="AlphaFoldDB" id="A0A8S1VFX6"/>